<reference evidence="2 3" key="1">
    <citation type="submission" date="2020-07" db="EMBL/GenBank/DDBJ databases">
        <authorList>
            <person name="Criscuolo A."/>
        </authorList>
    </citation>
    <scope>NUCLEOTIDE SEQUENCE [LARGE SCALE GENOMIC DNA]</scope>
    <source>
        <strain evidence="2">CIP111649</strain>
    </source>
</reference>
<dbReference type="Proteomes" id="UP000589351">
    <property type="component" value="Unassembled WGS sequence"/>
</dbReference>
<keyword evidence="2" id="KW-0808">Transferase</keyword>
<dbReference type="SUPFAM" id="SSF55729">
    <property type="entry name" value="Acyl-CoA N-acyltransferases (Nat)"/>
    <property type="match status" value="1"/>
</dbReference>
<evidence type="ECO:0000313" key="3">
    <source>
        <dbReference type="Proteomes" id="UP000589351"/>
    </source>
</evidence>
<dbReference type="RefSeq" id="WP_185126639.1">
    <property type="nucleotide sequence ID" value="NZ_CAJEWD010000009.1"/>
</dbReference>
<dbReference type="CDD" id="cd04301">
    <property type="entry name" value="NAT_SF"/>
    <property type="match status" value="1"/>
</dbReference>
<dbReference type="GO" id="GO:0016747">
    <property type="term" value="F:acyltransferase activity, transferring groups other than amino-acyl groups"/>
    <property type="evidence" value="ECO:0007669"/>
    <property type="project" value="InterPro"/>
</dbReference>
<gene>
    <name evidence="2" type="ORF">JEODO184_02144</name>
</gene>
<organism evidence="2 3">
    <name type="scientific">Jeotgalicoccus meleagridis</name>
    <dbReference type="NCBI Taxonomy" id="2759181"/>
    <lineage>
        <taxon>Bacteria</taxon>
        <taxon>Bacillati</taxon>
        <taxon>Bacillota</taxon>
        <taxon>Bacilli</taxon>
        <taxon>Bacillales</taxon>
        <taxon>Staphylococcaceae</taxon>
        <taxon>Jeotgalicoccus</taxon>
    </lineage>
</organism>
<dbReference type="InterPro" id="IPR016181">
    <property type="entry name" value="Acyl_CoA_acyltransferase"/>
</dbReference>
<dbReference type="EMBL" id="CAJEWD010000009">
    <property type="protein sequence ID" value="CAD2081396.1"/>
    <property type="molecule type" value="Genomic_DNA"/>
</dbReference>
<name>A0A6V7RR02_9STAP</name>
<sequence length="192" mass="22872">MEIRNYQYQDEQSWVRCRVLSFLDTPYYDDVHREKEKYDHPSIELVAVENKEVIGLIDIEFDTDDEKICSIESQKGGMIWHLAVHPDYQNRGVGQKLMEEADELAGKAGLDYLEAWTRDQGNSASWFERNDYTLEDEYYHLYLTDEDMSHNVEPEDDTLIPMYMFAHYTGDNIEQFEDIDRKYKCMCYIKTL</sequence>
<dbReference type="InterPro" id="IPR000182">
    <property type="entry name" value="GNAT_dom"/>
</dbReference>
<accession>A0A6V7RR02</accession>
<dbReference type="PROSITE" id="PS51186">
    <property type="entry name" value="GNAT"/>
    <property type="match status" value="1"/>
</dbReference>
<protein>
    <submittedName>
        <fullName evidence="2">Acetyltransferase (GNAT) family protein</fullName>
    </submittedName>
</protein>
<evidence type="ECO:0000259" key="1">
    <source>
        <dbReference type="PROSITE" id="PS51186"/>
    </source>
</evidence>
<keyword evidence="3" id="KW-1185">Reference proteome</keyword>
<dbReference type="Gene3D" id="3.40.630.30">
    <property type="match status" value="1"/>
</dbReference>
<dbReference type="Pfam" id="PF00583">
    <property type="entry name" value="Acetyltransf_1"/>
    <property type="match status" value="1"/>
</dbReference>
<dbReference type="AlphaFoldDB" id="A0A6V7RR02"/>
<comment type="caution">
    <text evidence="2">The sequence shown here is derived from an EMBL/GenBank/DDBJ whole genome shotgun (WGS) entry which is preliminary data.</text>
</comment>
<feature type="domain" description="N-acetyltransferase" evidence="1">
    <location>
        <begin position="1"/>
        <end position="153"/>
    </location>
</feature>
<evidence type="ECO:0000313" key="2">
    <source>
        <dbReference type="EMBL" id="CAD2081396.1"/>
    </source>
</evidence>
<proteinExistence type="predicted"/>